<dbReference type="Pfam" id="PF13377">
    <property type="entry name" value="Peripla_BP_3"/>
    <property type="match status" value="1"/>
</dbReference>
<evidence type="ECO:0000256" key="3">
    <source>
        <dbReference type="ARBA" id="ARBA00023163"/>
    </source>
</evidence>
<evidence type="ECO:0000313" key="6">
    <source>
        <dbReference type="Proteomes" id="UP000576969"/>
    </source>
</evidence>
<dbReference type="Proteomes" id="UP000576969">
    <property type="component" value="Unassembled WGS sequence"/>
</dbReference>
<dbReference type="GO" id="GO:0000976">
    <property type="term" value="F:transcription cis-regulatory region binding"/>
    <property type="evidence" value="ECO:0007669"/>
    <property type="project" value="TreeGrafter"/>
</dbReference>
<dbReference type="RefSeq" id="WP_179488563.1">
    <property type="nucleotide sequence ID" value="NZ_JACCBV010000001.1"/>
</dbReference>
<organism evidence="5 6">
    <name type="scientific">Microbacterium immunditiarum</name>
    <dbReference type="NCBI Taxonomy" id="337480"/>
    <lineage>
        <taxon>Bacteria</taxon>
        <taxon>Bacillati</taxon>
        <taxon>Actinomycetota</taxon>
        <taxon>Actinomycetes</taxon>
        <taxon>Micrococcales</taxon>
        <taxon>Microbacteriaceae</taxon>
        <taxon>Microbacterium</taxon>
    </lineage>
</organism>
<comment type="caution">
    <text evidence="5">The sequence shown here is derived from an EMBL/GenBank/DDBJ whole genome shotgun (WGS) entry which is preliminary data.</text>
</comment>
<dbReference type="Gene3D" id="3.40.50.2300">
    <property type="match status" value="2"/>
</dbReference>
<dbReference type="AlphaFoldDB" id="A0A7Y9GPT8"/>
<accession>A0A7Y9GPT8</accession>
<feature type="domain" description="HTH lacI-type" evidence="4">
    <location>
        <begin position="2"/>
        <end position="56"/>
    </location>
</feature>
<dbReference type="PANTHER" id="PTHR30146">
    <property type="entry name" value="LACI-RELATED TRANSCRIPTIONAL REPRESSOR"/>
    <property type="match status" value="1"/>
</dbReference>
<dbReference type="CDD" id="cd06267">
    <property type="entry name" value="PBP1_LacI_sugar_binding-like"/>
    <property type="match status" value="1"/>
</dbReference>
<dbReference type="Gene3D" id="1.10.260.40">
    <property type="entry name" value="lambda repressor-like DNA-binding domains"/>
    <property type="match status" value="1"/>
</dbReference>
<name>A0A7Y9GPT8_9MICO</name>
<gene>
    <name evidence="5" type="ORF">BJ991_001338</name>
</gene>
<dbReference type="PANTHER" id="PTHR30146:SF153">
    <property type="entry name" value="LACTOSE OPERON REPRESSOR"/>
    <property type="match status" value="1"/>
</dbReference>
<dbReference type="SUPFAM" id="SSF53822">
    <property type="entry name" value="Periplasmic binding protein-like I"/>
    <property type="match status" value="1"/>
</dbReference>
<dbReference type="SUPFAM" id="SSF47413">
    <property type="entry name" value="lambda repressor-like DNA-binding domains"/>
    <property type="match status" value="1"/>
</dbReference>
<keyword evidence="1" id="KW-0805">Transcription regulation</keyword>
<dbReference type="PROSITE" id="PS00356">
    <property type="entry name" value="HTH_LACI_1"/>
    <property type="match status" value="1"/>
</dbReference>
<dbReference type="GO" id="GO:0003700">
    <property type="term" value="F:DNA-binding transcription factor activity"/>
    <property type="evidence" value="ECO:0007669"/>
    <property type="project" value="TreeGrafter"/>
</dbReference>
<dbReference type="InterPro" id="IPR046335">
    <property type="entry name" value="LacI/GalR-like_sensor"/>
</dbReference>
<protein>
    <submittedName>
        <fullName evidence="5">DNA-binding LacI/PurR family transcriptional regulator</fullName>
    </submittedName>
</protein>
<keyword evidence="3" id="KW-0804">Transcription</keyword>
<evidence type="ECO:0000259" key="4">
    <source>
        <dbReference type="PROSITE" id="PS50932"/>
    </source>
</evidence>
<evidence type="ECO:0000256" key="2">
    <source>
        <dbReference type="ARBA" id="ARBA00023125"/>
    </source>
</evidence>
<evidence type="ECO:0000313" key="5">
    <source>
        <dbReference type="EMBL" id="NYE19310.1"/>
    </source>
</evidence>
<dbReference type="InterPro" id="IPR010982">
    <property type="entry name" value="Lambda_DNA-bd_dom_sf"/>
</dbReference>
<proteinExistence type="predicted"/>
<dbReference type="SMART" id="SM00354">
    <property type="entry name" value="HTH_LACI"/>
    <property type="match status" value="1"/>
</dbReference>
<keyword evidence="6" id="KW-1185">Reference proteome</keyword>
<dbReference type="Pfam" id="PF00356">
    <property type="entry name" value="LacI"/>
    <property type="match status" value="1"/>
</dbReference>
<dbReference type="PROSITE" id="PS50932">
    <property type="entry name" value="HTH_LACI_2"/>
    <property type="match status" value="1"/>
</dbReference>
<dbReference type="InterPro" id="IPR028082">
    <property type="entry name" value="Peripla_BP_I"/>
</dbReference>
<keyword evidence="2 5" id="KW-0238">DNA-binding</keyword>
<dbReference type="InterPro" id="IPR000843">
    <property type="entry name" value="HTH_LacI"/>
</dbReference>
<evidence type="ECO:0000256" key="1">
    <source>
        <dbReference type="ARBA" id="ARBA00023015"/>
    </source>
</evidence>
<reference evidence="5 6" key="1">
    <citation type="submission" date="2020-07" db="EMBL/GenBank/DDBJ databases">
        <title>Sequencing the genomes of 1000 actinobacteria strains.</title>
        <authorList>
            <person name="Klenk H.-P."/>
        </authorList>
    </citation>
    <scope>NUCLEOTIDE SEQUENCE [LARGE SCALE GENOMIC DNA]</scope>
    <source>
        <strain evidence="5 6">DSM 24662</strain>
    </source>
</reference>
<sequence length="351" mass="37614">MAGIADVARLAGVSKSTASRALTGSGYVSERTRDRVAEAAATLGYVPSTSAVSLATGRTQTVGVVMPYVNRWFFAEVLEGIQHALLERGLDLALYDAKPGTAGRRRIFEHFLARKRFDGLIAVGLEPEDEELERMLALERPVVSVVAATSATSVVSIDDGHAARRATEHLIDLGHRDIVFLGGGSTAHWAHVDRRRMSGYIETMTDAALADHVRHVPSDVTCPGGYAAAVDLLGDARRRPSAIVGVCDEVAIGAIIAARRLGIRVPSELSVVGIDDHEYAEMFSLTTLRQVPREQGTAAVALLERHLSDPTLPPTEVRLKPTLVMRTSTAHPDSLESAMAVDMRATPRSGA</sequence>
<dbReference type="CDD" id="cd01392">
    <property type="entry name" value="HTH_LacI"/>
    <property type="match status" value="1"/>
</dbReference>
<dbReference type="EMBL" id="JACCBV010000001">
    <property type="protein sequence ID" value="NYE19310.1"/>
    <property type="molecule type" value="Genomic_DNA"/>
</dbReference>